<dbReference type="EC" id="2.6.1.9" evidence="11"/>
<keyword evidence="8 11" id="KW-0663">Pyridoxal phosphate</keyword>
<dbReference type="RefSeq" id="WP_425344096.1">
    <property type="nucleotide sequence ID" value="NZ_JBGUBD010000002.1"/>
</dbReference>
<dbReference type="Gene3D" id="3.40.640.10">
    <property type="entry name" value="Type I PLP-dependent aspartate aminotransferase-like (Major domain)"/>
    <property type="match status" value="1"/>
</dbReference>
<comment type="pathway">
    <text evidence="2 11">Amino-acid biosynthesis; L-histidine biosynthesis; L-histidine from 5-phospho-alpha-D-ribose 1-diphosphate: step 7/9.</text>
</comment>
<dbReference type="SUPFAM" id="SSF53383">
    <property type="entry name" value="PLP-dependent transferases"/>
    <property type="match status" value="1"/>
</dbReference>
<comment type="subunit">
    <text evidence="4 11">Homodimer.</text>
</comment>
<dbReference type="CDD" id="cd00609">
    <property type="entry name" value="AAT_like"/>
    <property type="match status" value="1"/>
</dbReference>
<evidence type="ECO:0000313" key="13">
    <source>
        <dbReference type="EMBL" id="MFA9477169.1"/>
    </source>
</evidence>
<reference evidence="13 14" key="1">
    <citation type="submission" date="2024-08" db="EMBL/GenBank/DDBJ databases">
        <title>Whole-genome sequencing of halo(alkali)philic microorganisms from hypersaline lakes.</title>
        <authorList>
            <person name="Sorokin D.Y."/>
            <person name="Merkel A.Y."/>
            <person name="Messina E."/>
            <person name="Yakimov M."/>
        </authorList>
    </citation>
    <scope>NUCLEOTIDE SEQUENCE [LARGE SCALE GENOMIC DNA]</scope>
    <source>
        <strain evidence="13 14">AB-hyl4</strain>
    </source>
</reference>
<proteinExistence type="inferred from homology"/>
<comment type="caution">
    <text evidence="13">The sequence shown here is derived from an EMBL/GenBank/DDBJ whole genome shotgun (WGS) entry which is preliminary data.</text>
</comment>
<dbReference type="HAMAP" id="MF_01023">
    <property type="entry name" value="HisC_aminotrans_2"/>
    <property type="match status" value="1"/>
</dbReference>
<name>A0ABV4U0N7_9BACT</name>
<keyword evidence="14" id="KW-1185">Reference proteome</keyword>
<keyword evidence="7 11" id="KW-0808">Transferase</keyword>
<dbReference type="InterPro" id="IPR005861">
    <property type="entry name" value="HisP_aminotrans"/>
</dbReference>
<evidence type="ECO:0000256" key="1">
    <source>
        <dbReference type="ARBA" id="ARBA00001933"/>
    </source>
</evidence>
<evidence type="ECO:0000256" key="10">
    <source>
        <dbReference type="ARBA" id="ARBA00047481"/>
    </source>
</evidence>
<protein>
    <recommendedName>
        <fullName evidence="11">Histidinol-phosphate aminotransferase</fullName>
        <ecNumber evidence="11">2.6.1.9</ecNumber>
    </recommendedName>
    <alternativeName>
        <fullName evidence="11">Imidazole acetol-phosphate transaminase</fullName>
    </alternativeName>
</protein>
<dbReference type="GO" id="GO:0004400">
    <property type="term" value="F:histidinol-phosphate transaminase activity"/>
    <property type="evidence" value="ECO:0007669"/>
    <property type="project" value="UniProtKB-EC"/>
</dbReference>
<comment type="catalytic activity">
    <reaction evidence="10 11">
        <text>L-histidinol phosphate + 2-oxoglutarate = 3-(imidazol-4-yl)-2-oxopropyl phosphate + L-glutamate</text>
        <dbReference type="Rhea" id="RHEA:23744"/>
        <dbReference type="ChEBI" id="CHEBI:16810"/>
        <dbReference type="ChEBI" id="CHEBI:29985"/>
        <dbReference type="ChEBI" id="CHEBI:57766"/>
        <dbReference type="ChEBI" id="CHEBI:57980"/>
        <dbReference type="EC" id="2.6.1.9"/>
    </reaction>
</comment>
<evidence type="ECO:0000256" key="4">
    <source>
        <dbReference type="ARBA" id="ARBA00011738"/>
    </source>
</evidence>
<dbReference type="InterPro" id="IPR015421">
    <property type="entry name" value="PyrdxlP-dep_Trfase_major"/>
</dbReference>
<keyword evidence="5 11" id="KW-0032">Aminotransferase</keyword>
<evidence type="ECO:0000256" key="9">
    <source>
        <dbReference type="ARBA" id="ARBA00023102"/>
    </source>
</evidence>
<dbReference type="InterPro" id="IPR015422">
    <property type="entry name" value="PyrdxlP-dep_Trfase_small"/>
</dbReference>
<gene>
    <name evidence="11 13" type="primary">hisC</name>
    <name evidence="13" type="ORF">ACERK3_02560</name>
</gene>
<evidence type="ECO:0000256" key="8">
    <source>
        <dbReference type="ARBA" id="ARBA00022898"/>
    </source>
</evidence>
<accession>A0ABV4U0N7</accession>
<dbReference type="Proteomes" id="UP001575105">
    <property type="component" value="Unassembled WGS sequence"/>
</dbReference>
<evidence type="ECO:0000259" key="12">
    <source>
        <dbReference type="Pfam" id="PF00155"/>
    </source>
</evidence>
<dbReference type="Gene3D" id="3.90.1150.10">
    <property type="entry name" value="Aspartate Aminotransferase, domain 1"/>
    <property type="match status" value="1"/>
</dbReference>
<organism evidence="13 14">
    <name type="scientific">Natronomicrosphaera hydrolytica</name>
    <dbReference type="NCBI Taxonomy" id="3242702"/>
    <lineage>
        <taxon>Bacteria</taxon>
        <taxon>Pseudomonadati</taxon>
        <taxon>Planctomycetota</taxon>
        <taxon>Phycisphaerae</taxon>
        <taxon>Phycisphaerales</taxon>
        <taxon>Phycisphaeraceae</taxon>
        <taxon>Natronomicrosphaera</taxon>
    </lineage>
</organism>
<evidence type="ECO:0000256" key="7">
    <source>
        <dbReference type="ARBA" id="ARBA00022679"/>
    </source>
</evidence>
<evidence type="ECO:0000256" key="11">
    <source>
        <dbReference type="HAMAP-Rule" id="MF_01023"/>
    </source>
</evidence>
<dbReference type="InterPro" id="IPR015424">
    <property type="entry name" value="PyrdxlP-dep_Trfase"/>
</dbReference>
<comment type="cofactor">
    <cofactor evidence="1 11">
        <name>pyridoxal 5'-phosphate</name>
        <dbReference type="ChEBI" id="CHEBI:597326"/>
    </cofactor>
</comment>
<keyword evidence="6 11" id="KW-0028">Amino-acid biosynthesis</keyword>
<evidence type="ECO:0000256" key="3">
    <source>
        <dbReference type="ARBA" id="ARBA00007970"/>
    </source>
</evidence>
<dbReference type="Pfam" id="PF00155">
    <property type="entry name" value="Aminotran_1_2"/>
    <property type="match status" value="1"/>
</dbReference>
<dbReference type="NCBIfam" id="TIGR01141">
    <property type="entry name" value="hisC"/>
    <property type="match status" value="1"/>
</dbReference>
<feature type="domain" description="Aminotransferase class I/classII large" evidence="12">
    <location>
        <begin position="25"/>
        <end position="359"/>
    </location>
</feature>
<keyword evidence="9 11" id="KW-0368">Histidine biosynthesis</keyword>
<dbReference type="PANTHER" id="PTHR42885">
    <property type="entry name" value="HISTIDINOL-PHOSPHATE AMINOTRANSFERASE-RELATED"/>
    <property type="match status" value="1"/>
</dbReference>
<comment type="similarity">
    <text evidence="3 11">Belongs to the class-II pyridoxal-phosphate-dependent aminotransferase family. Histidinol-phosphate aminotransferase subfamily.</text>
</comment>
<evidence type="ECO:0000256" key="2">
    <source>
        <dbReference type="ARBA" id="ARBA00005011"/>
    </source>
</evidence>
<evidence type="ECO:0000313" key="14">
    <source>
        <dbReference type="Proteomes" id="UP001575105"/>
    </source>
</evidence>
<feature type="modified residue" description="N6-(pyridoxal phosphate)lysine" evidence="11">
    <location>
        <position position="223"/>
    </location>
</feature>
<dbReference type="InterPro" id="IPR004839">
    <property type="entry name" value="Aminotransferase_I/II_large"/>
</dbReference>
<evidence type="ECO:0000256" key="5">
    <source>
        <dbReference type="ARBA" id="ARBA00022576"/>
    </source>
</evidence>
<evidence type="ECO:0000256" key="6">
    <source>
        <dbReference type="ARBA" id="ARBA00022605"/>
    </source>
</evidence>
<dbReference type="EMBL" id="JBGUBD010000002">
    <property type="protein sequence ID" value="MFA9477169.1"/>
    <property type="molecule type" value="Genomic_DNA"/>
</dbReference>
<dbReference type="PANTHER" id="PTHR42885:SF2">
    <property type="entry name" value="HISTIDINOL-PHOSPHATE AMINOTRANSFERASE"/>
    <property type="match status" value="1"/>
</dbReference>
<sequence>MAYERDNIRRLAAYVPGEQPQTQRVIKLNTNENPYPPHAAVLQAIRDVGPDALRRYPSPRAERFRDTAARVHDLDPSQVIATNGGDELLRLAFTAFCNPVAGGDASSAAGGAGVAEPSYSLYPVLAEIQDTPLVRLPLDAGFALPDDFAERLNAAGCRLALVVNPHAPSGRRESIDTLRRVAERFEGVLLIDEAYVDFAEADALPLLREGDLDNVLILRSLSKGYSLAGLRFGYGMGHAGLIAALDKARDSYNADVLSQAAAVAALEQRDAISATWQNVIAERDRLTTALRGEGWQVLDSHTNFILATPPSAGPDARTIYENLKAGGIFVRYFDQDRLRDKLRITVGTPEQNDALLAALVKVPTTTKSSAP</sequence>